<dbReference type="PANTHER" id="PTHR31806">
    <property type="entry name" value="PURINE-CYTOSINE PERMEASE FCY2-RELATED"/>
    <property type="match status" value="1"/>
</dbReference>
<dbReference type="InterPro" id="IPR026030">
    <property type="entry name" value="Pur-cyt_permease_Fcy2/21/22"/>
</dbReference>
<evidence type="ECO:0000256" key="6">
    <source>
        <dbReference type="ARBA" id="ARBA00023136"/>
    </source>
</evidence>
<evidence type="ECO:0000256" key="1">
    <source>
        <dbReference type="ARBA" id="ARBA00004141"/>
    </source>
</evidence>
<dbReference type="GeneID" id="300097625"/>
<comment type="subcellular location">
    <subcellularLocation>
        <location evidence="1">Membrane</location>
        <topology evidence="1">Multi-pass membrane protein</topology>
    </subcellularLocation>
</comment>
<keyword evidence="5 8" id="KW-1133">Transmembrane helix</keyword>
<evidence type="ECO:0000313" key="10">
    <source>
        <dbReference type="Proteomes" id="UP000292547"/>
    </source>
</evidence>
<dbReference type="Pfam" id="PF02133">
    <property type="entry name" value="Transp_cyt_pur"/>
    <property type="match status" value="1"/>
</dbReference>
<dbReference type="STRING" id="73044.GCA_000725795_02173"/>
<organism evidence="9 10">
    <name type="scientific">Streptomyces seoulensis</name>
    <dbReference type="NCBI Taxonomy" id="73044"/>
    <lineage>
        <taxon>Bacteria</taxon>
        <taxon>Bacillati</taxon>
        <taxon>Actinomycetota</taxon>
        <taxon>Actinomycetes</taxon>
        <taxon>Kitasatosporales</taxon>
        <taxon>Streptomycetaceae</taxon>
        <taxon>Streptomyces</taxon>
    </lineage>
</organism>
<evidence type="ECO:0000256" key="2">
    <source>
        <dbReference type="ARBA" id="ARBA00008974"/>
    </source>
</evidence>
<feature type="transmembrane region" description="Helical" evidence="8">
    <location>
        <begin position="295"/>
        <end position="319"/>
    </location>
</feature>
<sequence>MTQPQHPHDSGADGRQIQLETHGLDVIGDADRKGTPRTLFWPWFGANVSVLGLSYGAFALGFGISFWQALAAGVLGIVASFLLCGLIAVAGKRGSAPTMVLSRAAYGVRGNRLPSVVSWILTVGWETVLASLATLATATVFSRLGWGGGTETKAVALLVVAALTVVGGVMGFDLIMRLQTVITVITGVLTLVYVGLVADHVHWPTVSAIPAGSPQQFIGALVFMMTGFGLGWVNAAADYSRYLPHSSSSRGVIGWTTLGASAAPLLLLVFGLLLAGSSDELSHAIAADPIGALTIILPTWFLVPFALVAVLGLVGGAVLDIYSSGLALLSAGLHVPRYLAALVDGVLMIAGSLYIVFFGGAFLGEFMGFLTTLGVPIAAWCGVMLADLALRRRDYDEGDLFRPDGRYGDARVLPIVLTVGATLIGWGLVTNTAAGWLDWQGYLLGPLGLGGRSGQWASANLGVLVALALAFLGTLPLGRNRVRQQEALPPSPAPAPGMYGA</sequence>
<feature type="transmembrane region" description="Helical" evidence="8">
    <location>
        <begin position="40"/>
        <end position="60"/>
    </location>
</feature>
<feature type="transmembrane region" description="Helical" evidence="8">
    <location>
        <begin position="411"/>
        <end position="436"/>
    </location>
</feature>
<keyword evidence="3 7" id="KW-0813">Transport</keyword>
<evidence type="ECO:0000256" key="5">
    <source>
        <dbReference type="ARBA" id="ARBA00022989"/>
    </source>
</evidence>
<dbReference type="Gene3D" id="1.10.4160.10">
    <property type="entry name" value="Hydantoin permease"/>
    <property type="match status" value="1"/>
</dbReference>
<dbReference type="InterPro" id="IPR001248">
    <property type="entry name" value="Pur-cyt_permease"/>
</dbReference>
<accession>A0A4V0ZYX8</accession>
<evidence type="ECO:0000256" key="8">
    <source>
        <dbReference type="SAM" id="Phobius"/>
    </source>
</evidence>
<feature type="transmembrane region" description="Helical" evidence="8">
    <location>
        <begin position="339"/>
        <end position="363"/>
    </location>
</feature>
<name>A0A4V0ZYX8_STRSO</name>
<dbReference type="AlphaFoldDB" id="A0A4V0ZYX8"/>
<feature type="transmembrane region" description="Helical" evidence="8">
    <location>
        <begin position="456"/>
        <end position="475"/>
    </location>
</feature>
<proteinExistence type="inferred from homology"/>
<protein>
    <submittedName>
        <fullName evidence="9">Allantoin permease</fullName>
    </submittedName>
</protein>
<feature type="transmembrane region" description="Helical" evidence="8">
    <location>
        <begin position="252"/>
        <end position="275"/>
    </location>
</feature>
<gene>
    <name evidence="9" type="ORF">D0Z67_01610</name>
</gene>
<feature type="transmembrane region" description="Helical" evidence="8">
    <location>
        <begin position="218"/>
        <end position="240"/>
    </location>
</feature>
<feature type="transmembrane region" description="Helical" evidence="8">
    <location>
        <begin position="369"/>
        <end position="390"/>
    </location>
</feature>
<keyword evidence="4 8" id="KW-0812">Transmembrane</keyword>
<comment type="similarity">
    <text evidence="2 7">Belongs to the purine-cytosine permease (2.A.39) family.</text>
</comment>
<dbReference type="RefSeq" id="WP_031180482.1">
    <property type="nucleotide sequence ID" value="NZ_CP032229.1"/>
</dbReference>
<dbReference type="GO" id="GO:0005886">
    <property type="term" value="C:plasma membrane"/>
    <property type="evidence" value="ECO:0007669"/>
    <property type="project" value="TreeGrafter"/>
</dbReference>
<evidence type="ECO:0000256" key="7">
    <source>
        <dbReference type="PIRNR" id="PIRNR002744"/>
    </source>
</evidence>
<feature type="transmembrane region" description="Helical" evidence="8">
    <location>
        <begin position="181"/>
        <end position="198"/>
    </location>
</feature>
<evidence type="ECO:0000256" key="3">
    <source>
        <dbReference type="ARBA" id="ARBA00022448"/>
    </source>
</evidence>
<feature type="transmembrane region" description="Helical" evidence="8">
    <location>
        <begin position="116"/>
        <end position="142"/>
    </location>
</feature>
<dbReference type="PIRSF" id="PIRSF002744">
    <property type="entry name" value="Pur-cyt_permease"/>
    <property type="match status" value="1"/>
</dbReference>
<dbReference type="OrthoDB" id="9809167at2"/>
<dbReference type="GO" id="GO:0022857">
    <property type="term" value="F:transmembrane transporter activity"/>
    <property type="evidence" value="ECO:0007669"/>
    <property type="project" value="InterPro"/>
</dbReference>
<feature type="transmembrane region" description="Helical" evidence="8">
    <location>
        <begin position="154"/>
        <end position="174"/>
    </location>
</feature>
<keyword evidence="6 7" id="KW-0472">Membrane</keyword>
<evidence type="ECO:0000313" key="9">
    <source>
        <dbReference type="EMBL" id="QBJ89136.1"/>
    </source>
</evidence>
<dbReference type="KEGG" id="sseo:D0Z67_01610"/>
<keyword evidence="10" id="KW-1185">Reference proteome</keyword>
<reference evidence="9 10" key="1">
    <citation type="submission" date="2018-08" db="EMBL/GenBank/DDBJ databases">
        <title>The complete genome sequence of Streptomyces seoulensis, a pioneer strain for nickel superoxide dismutase discovery.</title>
        <authorList>
            <person name="Shin J."/>
            <person name="Lee J.-S."/>
            <person name="Lee E.-J."/>
            <person name="Youn H.-D."/>
        </authorList>
    </citation>
    <scope>NUCLEOTIDE SEQUENCE [LARGE SCALE GENOMIC DNA]</scope>
    <source>
        <strain evidence="9 10">KCTC 9819</strain>
    </source>
</reference>
<dbReference type="PANTHER" id="PTHR31806:SF1">
    <property type="entry name" value="PURINE-CYTOSINE PERMEASE FCY2-RELATED"/>
    <property type="match status" value="1"/>
</dbReference>
<dbReference type="EMBL" id="CP032229">
    <property type="protein sequence ID" value="QBJ89136.1"/>
    <property type="molecule type" value="Genomic_DNA"/>
</dbReference>
<feature type="transmembrane region" description="Helical" evidence="8">
    <location>
        <begin position="66"/>
        <end position="89"/>
    </location>
</feature>
<evidence type="ECO:0000256" key="4">
    <source>
        <dbReference type="ARBA" id="ARBA00022692"/>
    </source>
</evidence>
<dbReference type="Proteomes" id="UP000292547">
    <property type="component" value="Chromosome"/>
</dbReference>